<reference evidence="2" key="1">
    <citation type="submission" date="2020-08" db="EMBL/GenBank/DDBJ databases">
        <title>Multicomponent nature underlies the extraordinary mechanical properties of spider dragline silk.</title>
        <authorList>
            <person name="Kono N."/>
            <person name="Nakamura H."/>
            <person name="Mori M."/>
            <person name="Yoshida Y."/>
            <person name="Ohtoshi R."/>
            <person name="Malay A.D."/>
            <person name="Moran D.A.P."/>
            <person name="Tomita M."/>
            <person name="Numata K."/>
            <person name="Arakawa K."/>
        </authorList>
    </citation>
    <scope>NUCLEOTIDE SEQUENCE</scope>
</reference>
<organism evidence="2 3">
    <name type="scientific">Trichonephila inaurata madagascariensis</name>
    <dbReference type="NCBI Taxonomy" id="2747483"/>
    <lineage>
        <taxon>Eukaryota</taxon>
        <taxon>Metazoa</taxon>
        <taxon>Ecdysozoa</taxon>
        <taxon>Arthropoda</taxon>
        <taxon>Chelicerata</taxon>
        <taxon>Arachnida</taxon>
        <taxon>Araneae</taxon>
        <taxon>Araneomorphae</taxon>
        <taxon>Entelegynae</taxon>
        <taxon>Araneoidea</taxon>
        <taxon>Nephilidae</taxon>
        <taxon>Trichonephila</taxon>
        <taxon>Trichonephila inaurata</taxon>
    </lineage>
</organism>
<dbReference type="GO" id="GO:0071897">
    <property type="term" value="P:DNA biosynthetic process"/>
    <property type="evidence" value="ECO:0007669"/>
    <property type="project" value="UniProtKB-ARBA"/>
</dbReference>
<dbReference type="Gene3D" id="3.10.10.10">
    <property type="entry name" value="HIV Type 1 Reverse Transcriptase, subunit A, domain 1"/>
    <property type="match status" value="1"/>
</dbReference>
<evidence type="ECO:0000313" key="2">
    <source>
        <dbReference type="EMBL" id="GFY39614.1"/>
    </source>
</evidence>
<gene>
    <name evidence="2" type="primary">TY3B-G_204</name>
    <name evidence="2" type="ORF">TNIN_116071</name>
</gene>
<dbReference type="AlphaFoldDB" id="A0A8X6WSJ1"/>
<dbReference type="Gene3D" id="3.30.70.270">
    <property type="match status" value="1"/>
</dbReference>
<dbReference type="OrthoDB" id="6429476at2759"/>
<dbReference type="CDD" id="cd01647">
    <property type="entry name" value="RT_LTR"/>
    <property type="match status" value="1"/>
</dbReference>
<evidence type="ECO:0000313" key="3">
    <source>
        <dbReference type="Proteomes" id="UP000886998"/>
    </source>
</evidence>
<comment type="caution">
    <text evidence="2">The sequence shown here is derived from an EMBL/GenBank/DDBJ whole genome shotgun (WGS) entry which is preliminary data.</text>
</comment>
<dbReference type="InterPro" id="IPR043502">
    <property type="entry name" value="DNA/RNA_pol_sf"/>
</dbReference>
<dbReference type="Pfam" id="PF00078">
    <property type="entry name" value="RVT_1"/>
    <property type="match status" value="1"/>
</dbReference>
<accession>A0A8X6WSJ1</accession>
<sequence length="164" mass="18816">MDSSCLVLKGKAMLAPHGPKCGQENIIYKVRYTCAQIVRNAIKGLILKVIFNSSLEEKAISSKLDLRRVYFELPMEEEEIAKAAVVISVDLFKFLYMPFGLKNATQTFQRFINSVLEGLNCFPYLQDILVALDNEESHLRELKNVFEKSNCFELNKEKYILLNN</sequence>
<dbReference type="InterPro" id="IPR043128">
    <property type="entry name" value="Rev_trsase/Diguanyl_cyclase"/>
</dbReference>
<keyword evidence="3" id="KW-1185">Reference proteome</keyword>
<proteinExistence type="predicted"/>
<dbReference type="PANTHER" id="PTHR24559">
    <property type="entry name" value="TRANSPOSON TY3-I GAG-POL POLYPROTEIN"/>
    <property type="match status" value="1"/>
</dbReference>
<dbReference type="EMBL" id="BMAV01001458">
    <property type="protein sequence ID" value="GFY39614.1"/>
    <property type="molecule type" value="Genomic_DNA"/>
</dbReference>
<dbReference type="SUPFAM" id="SSF56672">
    <property type="entry name" value="DNA/RNA polymerases"/>
    <property type="match status" value="1"/>
</dbReference>
<feature type="domain" description="Reverse transcriptase" evidence="1">
    <location>
        <begin position="53"/>
        <end position="158"/>
    </location>
</feature>
<dbReference type="InterPro" id="IPR000477">
    <property type="entry name" value="RT_dom"/>
</dbReference>
<dbReference type="Proteomes" id="UP000886998">
    <property type="component" value="Unassembled WGS sequence"/>
</dbReference>
<evidence type="ECO:0000259" key="1">
    <source>
        <dbReference type="Pfam" id="PF00078"/>
    </source>
</evidence>
<protein>
    <submittedName>
        <fullName evidence="2">Transposon Ty3-G Gag-Pol polyprotein</fullName>
    </submittedName>
</protein>
<dbReference type="InterPro" id="IPR053134">
    <property type="entry name" value="RNA-dir_DNA_polymerase"/>
</dbReference>
<name>A0A8X6WSJ1_9ARAC</name>